<accession>A0ACB1KFV5</accession>
<dbReference type="EMBL" id="CATOBB020000454">
    <property type="protein sequence ID" value="CAM9161150.1"/>
    <property type="molecule type" value="Genomic_DNA"/>
</dbReference>
<proteinExistence type="predicted"/>
<organism evidence="1 2">
    <name type="scientific">Rangifer tarandus platyrhynchus</name>
    <name type="common">Svalbard reindeer</name>
    <dbReference type="NCBI Taxonomy" id="3082113"/>
    <lineage>
        <taxon>Eukaryota</taxon>
        <taxon>Metazoa</taxon>
        <taxon>Chordata</taxon>
        <taxon>Craniata</taxon>
        <taxon>Vertebrata</taxon>
        <taxon>Euteleostomi</taxon>
        <taxon>Mammalia</taxon>
        <taxon>Eutheria</taxon>
        <taxon>Laurasiatheria</taxon>
        <taxon>Artiodactyla</taxon>
        <taxon>Ruminantia</taxon>
        <taxon>Pecora</taxon>
        <taxon>Cervidae</taxon>
        <taxon>Odocoileinae</taxon>
        <taxon>Rangifer</taxon>
    </lineage>
</organism>
<comment type="caution">
    <text evidence="1">The sequence shown here is derived from an EMBL/GenBank/DDBJ whole genome shotgun (WGS) entry which is preliminary data.</text>
</comment>
<sequence>MCRVEPAGPSFPRGALATALPQPPRPSHRQPWPANLARHGGPECFRDPERPAERSRGPERLSCLAPARGPNPPGATSEVHPSAFSPPLRPNAAPILAKPPTKHRTFLTSLKLFLQEF</sequence>
<gene>
    <name evidence="1" type="ORF">MRATA1EN22A_LOCUS29240</name>
</gene>
<name>A0ACB1KFV5_RANTA</name>
<evidence type="ECO:0000313" key="1">
    <source>
        <dbReference type="EMBL" id="CAM9161150.1"/>
    </source>
</evidence>
<protein>
    <submittedName>
        <fullName evidence="1">Uncharacterized protein</fullName>
    </submittedName>
</protein>
<reference evidence="1" key="1">
    <citation type="submission" date="2025-03" db="EMBL/GenBank/DDBJ databases">
        <authorList>
            <consortium name="ELIXIR-Norway"/>
            <consortium name="Elixir Norway"/>
        </authorList>
    </citation>
    <scope>NUCLEOTIDE SEQUENCE</scope>
</reference>
<evidence type="ECO:0000313" key="2">
    <source>
        <dbReference type="Proteomes" id="UP001162501"/>
    </source>
</evidence>
<dbReference type="Proteomes" id="UP001162501">
    <property type="component" value="Unassembled WGS sequence"/>
</dbReference>